<proteinExistence type="inferred from homology"/>
<comment type="similarity">
    <text evidence="4">Belongs to the GPI family.</text>
</comment>
<dbReference type="GO" id="GO:0016740">
    <property type="term" value="F:transferase activity"/>
    <property type="evidence" value="ECO:0007669"/>
    <property type="project" value="UniProtKB-KW"/>
</dbReference>
<comment type="caution">
    <text evidence="5">The sequence shown here is derived from an EMBL/GenBank/DDBJ whole genome shotgun (WGS) entry which is preliminary data.</text>
</comment>
<dbReference type="PANTHER" id="PTHR11469:SF1">
    <property type="entry name" value="GLUCOSE-6-PHOSPHATE ISOMERASE"/>
    <property type="match status" value="1"/>
</dbReference>
<dbReference type="Gene3D" id="3.40.50.10490">
    <property type="entry name" value="Glucose-6-phosphate isomerase like protein, domain 1"/>
    <property type="match status" value="3"/>
</dbReference>
<dbReference type="GO" id="GO:0048029">
    <property type="term" value="F:monosaccharide binding"/>
    <property type="evidence" value="ECO:0007669"/>
    <property type="project" value="TreeGrafter"/>
</dbReference>
<protein>
    <recommendedName>
        <fullName evidence="4">Glucose-6-phosphate isomerase</fullName>
        <ecNumber evidence="4">5.3.1.9</ecNumber>
    </recommendedName>
</protein>
<accession>A0A506UM02</accession>
<evidence type="ECO:0000256" key="1">
    <source>
        <dbReference type="ARBA" id="ARBA00022432"/>
    </source>
</evidence>
<evidence type="ECO:0000313" key="5">
    <source>
        <dbReference type="EMBL" id="TPW34376.1"/>
    </source>
</evidence>
<organism evidence="5 6">
    <name type="scientific">Oecophyllibacter saccharovorans</name>
    <dbReference type="NCBI Taxonomy" id="2558360"/>
    <lineage>
        <taxon>Bacteria</taxon>
        <taxon>Pseudomonadati</taxon>
        <taxon>Pseudomonadota</taxon>
        <taxon>Alphaproteobacteria</taxon>
        <taxon>Acetobacterales</taxon>
        <taxon>Acetobacteraceae</taxon>
        <taxon>Oecophyllibacter</taxon>
    </lineage>
</organism>
<dbReference type="EC" id="5.3.1.9" evidence="4"/>
<dbReference type="Pfam" id="PF00342">
    <property type="entry name" value="PGI"/>
    <property type="match status" value="1"/>
</dbReference>
<dbReference type="AlphaFoldDB" id="A0A506UM02"/>
<evidence type="ECO:0000256" key="2">
    <source>
        <dbReference type="ARBA" id="ARBA00023152"/>
    </source>
</evidence>
<evidence type="ECO:0000256" key="3">
    <source>
        <dbReference type="ARBA" id="ARBA00023235"/>
    </source>
</evidence>
<dbReference type="GO" id="GO:0051156">
    <property type="term" value="P:glucose 6-phosphate metabolic process"/>
    <property type="evidence" value="ECO:0007669"/>
    <property type="project" value="TreeGrafter"/>
</dbReference>
<keyword evidence="6" id="KW-1185">Reference proteome</keyword>
<dbReference type="PRINTS" id="PR00662">
    <property type="entry name" value="G6PISOMERASE"/>
</dbReference>
<dbReference type="PANTHER" id="PTHR11469">
    <property type="entry name" value="GLUCOSE-6-PHOSPHATE ISOMERASE"/>
    <property type="match status" value="1"/>
</dbReference>
<dbReference type="CDD" id="cd05015">
    <property type="entry name" value="SIS_PGI_1"/>
    <property type="match status" value="1"/>
</dbReference>
<dbReference type="Proteomes" id="UP000315037">
    <property type="component" value="Unassembled WGS sequence"/>
</dbReference>
<sequence>MSVPGNKLLSLSFALPEQVAAGVTAALQSWARDKRVQRIWARDPKVWTGGREGEWLGWLSAPRDGLEHIKQYEDFARDVKAGGYTDVLLLGMGGSSLGPEVLKEVFGHVPGWPELHVLDSTDPEQVAEMAAKVDLAKTLFIVSSKSGSTLEPNILFAYFWAAAEKALGKAPGAHFVAVTDPNSSMEKTAKEHGFGHIFFGNPQIGGRYSVLSPFGMVPAAAAGYNVRGLLENALLMAEACTNVPPEVNPGLELGLALGVAATRLDCDKVTYVGSKKLAAVGAWLEQLIAESTGKIGKGLVPIDAEALSGPEAYGRDRFFVDLRLAGEAPNPKLKPLEAAGFPVVDIQLADLLQLGQAFFLFEFATAVAGVELGIDPFDQPDVEFSKVETRKLTTAYGETGKLPPEEPFAVDGDLAFYADPRNAEALKKAAGGRTDAVSLLKAQLERVKPGDYVGLLAYIARTSGHIAWAQEVRHMLRDGLHVATAAEFGPRFLHSTGQAYKGGPNTGVFLQVTSDKAKDLEIPGHPYTFGVVQAAQARGDFDVLAARDRRALRVHIRGPLEEGLKKLERDLKTALKGS</sequence>
<evidence type="ECO:0000256" key="4">
    <source>
        <dbReference type="RuleBase" id="RU000612"/>
    </source>
</evidence>
<evidence type="ECO:0000313" key="6">
    <source>
        <dbReference type="Proteomes" id="UP000315037"/>
    </source>
</evidence>
<comment type="catalytic activity">
    <reaction evidence="4">
        <text>alpha-D-glucose 6-phosphate = beta-D-fructose 6-phosphate</text>
        <dbReference type="Rhea" id="RHEA:11816"/>
        <dbReference type="ChEBI" id="CHEBI:57634"/>
        <dbReference type="ChEBI" id="CHEBI:58225"/>
        <dbReference type="EC" id="5.3.1.9"/>
    </reaction>
</comment>
<dbReference type="RefSeq" id="WP_165600963.1">
    <property type="nucleotide sequence ID" value="NZ_SORZ01000002.1"/>
</dbReference>
<dbReference type="InterPro" id="IPR001672">
    <property type="entry name" value="G6P_Isomerase"/>
</dbReference>
<dbReference type="NCBIfam" id="NF007080">
    <property type="entry name" value="PRK09533.1"/>
    <property type="match status" value="1"/>
</dbReference>
<keyword evidence="2 4" id="KW-0324">Glycolysis</keyword>
<dbReference type="SUPFAM" id="SSF53697">
    <property type="entry name" value="SIS domain"/>
    <property type="match status" value="1"/>
</dbReference>
<reference evidence="5 6" key="1">
    <citation type="submission" date="2019-03" db="EMBL/GenBank/DDBJ databases">
        <title>The complete genome sequence of Neokomagataea sp. Jb2 NBRC113641.</title>
        <authorList>
            <person name="Chua K.-O."/>
            <person name="Chan K.-G."/>
            <person name="See-Too W.-S."/>
        </authorList>
    </citation>
    <scope>NUCLEOTIDE SEQUENCE [LARGE SCALE GENOMIC DNA]</scope>
    <source>
        <strain evidence="5 6">Jb2</strain>
    </source>
</reference>
<name>A0A506UM02_9PROT</name>
<gene>
    <name evidence="5" type="ORF">E3202_07775</name>
</gene>
<dbReference type="GO" id="GO:0005829">
    <property type="term" value="C:cytosol"/>
    <property type="evidence" value="ECO:0007669"/>
    <property type="project" value="TreeGrafter"/>
</dbReference>
<dbReference type="GO" id="GO:0097367">
    <property type="term" value="F:carbohydrate derivative binding"/>
    <property type="evidence" value="ECO:0007669"/>
    <property type="project" value="InterPro"/>
</dbReference>
<comment type="pathway">
    <text evidence="4">Carbohydrate degradation; glycolysis; D-glyceraldehyde 3-phosphate and glycerone phosphate from D-glucose: step 2/4.</text>
</comment>
<dbReference type="EMBL" id="SORZ01000002">
    <property type="protein sequence ID" value="TPW34376.1"/>
    <property type="molecule type" value="Genomic_DNA"/>
</dbReference>
<dbReference type="PROSITE" id="PS51463">
    <property type="entry name" value="P_GLUCOSE_ISOMERASE_3"/>
    <property type="match status" value="1"/>
</dbReference>
<dbReference type="InterPro" id="IPR046348">
    <property type="entry name" value="SIS_dom_sf"/>
</dbReference>
<dbReference type="UniPathway" id="UPA00109">
    <property type="reaction ID" value="UER00181"/>
</dbReference>
<dbReference type="GO" id="GO:0006094">
    <property type="term" value="P:gluconeogenesis"/>
    <property type="evidence" value="ECO:0007669"/>
    <property type="project" value="UniProtKB-KW"/>
</dbReference>
<dbReference type="InterPro" id="IPR035476">
    <property type="entry name" value="SIS_PGI_1"/>
</dbReference>
<dbReference type="GO" id="GO:0006096">
    <property type="term" value="P:glycolytic process"/>
    <property type="evidence" value="ECO:0007669"/>
    <property type="project" value="UniProtKB-UniPathway"/>
</dbReference>
<dbReference type="GO" id="GO:0004347">
    <property type="term" value="F:glucose-6-phosphate isomerase activity"/>
    <property type="evidence" value="ECO:0007669"/>
    <property type="project" value="UniProtKB-EC"/>
</dbReference>
<keyword evidence="1 4" id="KW-0312">Gluconeogenesis</keyword>
<keyword evidence="3 4" id="KW-0413">Isomerase</keyword>
<keyword evidence="5" id="KW-0808">Transferase</keyword>